<keyword evidence="3" id="KW-0378">Hydrolase</keyword>
<dbReference type="GO" id="GO:0080120">
    <property type="term" value="P:CAAX-box protein maturation"/>
    <property type="evidence" value="ECO:0007669"/>
    <property type="project" value="UniProtKB-ARBA"/>
</dbReference>
<proteinExistence type="predicted"/>
<dbReference type="EMBL" id="JADCKQ010000003">
    <property type="protein sequence ID" value="MBI1493076.1"/>
    <property type="molecule type" value="Genomic_DNA"/>
</dbReference>
<feature type="transmembrane region" description="Helical" evidence="1">
    <location>
        <begin position="163"/>
        <end position="191"/>
    </location>
</feature>
<dbReference type="Proteomes" id="UP000640583">
    <property type="component" value="Unassembled WGS sequence"/>
</dbReference>
<feature type="transmembrane region" description="Helical" evidence="1">
    <location>
        <begin position="23"/>
        <end position="42"/>
    </location>
</feature>
<keyword evidence="1" id="KW-0812">Transmembrane</keyword>
<keyword evidence="3" id="KW-0482">Metalloprotease</keyword>
<keyword evidence="3" id="KW-0645">Protease</keyword>
<feature type="transmembrane region" description="Helical" evidence="1">
    <location>
        <begin position="48"/>
        <end position="70"/>
    </location>
</feature>
<dbReference type="RefSeq" id="WP_228847932.1">
    <property type="nucleotide sequence ID" value="NZ_JADCKQ010000003.1"/>
</dbReference>
<dbReference type="GO" id="GO:0008237">
    <property type="term" value="F:metallopeptidase activity"/>
    <property type="evidence" value="ECO:0007669"/>
    <property type="project" value="UniProtKB-KW"/>
</dbReference>
<evidence type="ECO:0000256" key="1">
    <source>
        <dbReference type="SAM" id="Phobius"/>
    </source>
</evidence>
<organism evidence="3 4">
    <name type="scientific">Halocynthiibacter styelae</name>
    <dbReference type="NCBI Taxonomy" id="2761955"/>
    <lineage>
        <taxon>Bacteria</taxon>
        <taxon>Pseudomonadati</taxon>
        <taxon>Pseudomonadota</taxon>
        <taxon>Alphaproteobacteria</taxon>
        <taxon>Rhodobacterales</taxon>
        <taxon>Paracoccaceae</taxon>
        <taxon>Halocynthiibacter</taxon>
    </lineage>
</organism>
<evidence type="ECO:0000313" key="3">
    <source>
        <dbReference type="EMBL" id="MBI1493076.1"/>
    </source>
</evidence>
<keyword evidence="1" id="KW-0472">Membrane</keyword>
<dbReference type="GO" id="GO:0004175">
    <property type="term" value="F:endopeptidase activity"/>
    <property type="evidence" value="ECO:0007669"/>
    <property type="project" value="UniProtKB-ARBA"/>
</dbReference>
<comment type="caution">
    <text evidence="3">The sequence shown here is derived from an EMBL/GenBank/DDBJ whole genome shotgun (WGS) entry which is preliminary data.</text>
</comment>
<keyword evidence="4" id="KW-1185">Reference proteome</keyword>
<dbReference type="InterPro" id="IPR003675">
    <property type="entry name" value="Rce1/LyrA-like_dom"/>
</dbReference>
<feature type="transmembrane region" description="Helical" evidence="1">
    <location>
        <begin position="120"/>
        <end position="142"/>
    </location>
</feature>
<dbReference type="AlphaFoldDB" id="A0A8J7LP51"/>
<sequence>MSAALHEDFGIEDHNCARQRRGLLAEFLLLFVAVPVVVAVWMPPTRMFAALGVFMLLGLVLLWRTPGFSWRIMFQGWRNMQIGPVVAIAFAVAGASYAILMQSAPERLFAMLKYRPEMMLVIAVFYPLVSALPQELIFRVLFFRRYKPVIPAGARGVWLNAALFSLAHLMYWSWVVAIMTFIGGLIFAWAYKTRESLPLAIVLHSVAGVVLFAFGMGVYFYSGAVVRPF</sequence>
<protein>
    <submittedName>
        <fullName evidence="3">CPBP family intramembrane metalloprotease</fullName>
    </submittedName>
</protein>
<dbReference type="Pfam" id="PF02517">
    <property type="entry name" value="Rce1-like"/>
    <property type="match status" value="1"/>
</dbReference>
<evidence type="ECO:0000259" key="2">
    <source>
        <dbReference type="Pfam" id="PF02517"/>
    </source>
</evidence>
<feature type="transmembrane region" description="Helical" evidence="1">
    <location>
        <begin position="197"/>
        <end position="221"/>
    </location>
</feature>
<accession>A0A8J7LP51</accession>
<reference evidence="3" key="1">
    <citation type="submission" date="2020-10" db="EMBL/GenBank/DDBJ databases">
        <title>Paenihalocynthiibacter styelae gen. nov., sp. nov., isolated from stalked sea squirt Styela clava.</title>
        <authorList>
            <person name="Kim Y.-O."/>
            <person name="Yoon J.-H."/>
        </authorList>
    </citation>
    <scope>NUCLEOTIDE SEQUENCE</scope>
    <source>
        <strain evidence="3">MYP1-1</strain>
    </source>
</reference>
<feature type="domain" description="CAAX prenyl protease 2/Lysostaphin resistance protein A-like" evidence="2">
    <location>
        <begin position="119"/>
        <end position="207"/>
    </location>
</feature>
<gene>
    <name evidence="3" type="ORF">H1D41_05440</name>
</gene>
<name>A0A8J7LP51_9RHOB</name>
<evidence type="ECO:0000313" key="4">
    <source>
        <dbReference type="Proteomes" id="UP000640583"/>
    </source>
</evidence>
<keyword evidence="1" id="KW-1133">Transmembrane helix</keyword>
<feature type="transmembrane region" description="Helical" evidence="1">
    <location>
        <begin position="82"/>
        <end position="100"/>
    </location>
</feature>